<dbReference type="GO" id="GO:0005829">
    <property type="term" value="C:cytosol"/>
    <property type="evidence" value="ECO:0007669"/>
    <property type="project" value="TreeGrafter"/>
</dbReference>
<comment type="cofactor">
    <cofactor evidence="1">
        <name>Ca(2+)</name>
        <dbReference type="ChEBI" id="CHEBI:29108"/>
    </cofactor>
</comment>
<reference evidence="17 18" key="1">
    <citation type="submission" date="2016-10" db="EMBL/GenBank/DDBJ databases">
        <title>The whole genome sequencing and assembly of B. asteroides DSM 20089 strain.</title>
        <authorList>
            <person name="Lee Y.-J."/>
            <person name="Park M.-K."/>
            <person name="Yi H."/>
            <person name="Bahn Y.-S."/>
            <person name="Kim J.F."/>
            <person name="Lee D.-W."/>
        </authorList>
    </citation>
    <scope>NUCLEOTIDE SEQUENCE [LARGE SCALE GENOMIC DNA]</scope>
    <source>
        <strain evidence="17 18">DSM 20089</strain>
    </source>
</reference>
<proteinExistence type="inferred from homology"/>
<evidence type="ECO:0000256" key="11">
    <source>
        <dbReference type="ARBA" id="ARBA00022723"/>
    </source>
</evidence>
<evidence type="ECO:0000256" key="1">
    <source>
        <dbReference type="ARBA" id="ARBA00001913"/>
    </source>
</evidence>
<keyword evidence="10" id="KW-0808">Transferase</keyword>
<dbReference type="AlphaFoldDB" id="A0AAD0A9Q4"/>
<evidence type="ECO:0000256" key="15">
    <source>
        <dbReference type="ARBA" id="ARBA00049473"/>
    </source>
</evidence>
<accession>A0AAD0A9Q4</accession>
<dbReference type="PANTHER" id="PTHR43522">
    <property type="entry name" value="TRANSKETOLASE"/>
    <property type="match status" value="1"/>
</dbReference>
<gene>
    <name evidence="17" type="ORF">BA20089_00110</name>
</gene>
<comment type="subunit">
    <text evidence="8">Homodimer.</text>
</comment>
<dbReference type="InterPro" id="IPR005475">
    <property type="entry name" value="Transketolase-like_Pyr-bd"/>
</dbReference>
<evidence type="ECO:0000256" key="3">
    <source>
        <dbReference type="ARBA" id="ARBA00001941"/>
    </source>
</evidence>
<dbReference type="SUPFAM" id="SSF52518">
    <property type="entry name" value="Thiamin diphosphate-binding fold (THDP-binding)"/>
    <property type="match status" value="2"/>
</dbReference>
<comment type="cofactor">
    <cofactor evidence="5">
        <name>thiamine diphosphate</name>
        <dbReference type="ChEBI" id="CHEBI:58937"/>
    </cofactor>
</comment>
<evidence type="ECO:0000256" key="4">
    <source>
        <dbReference type="ARBA" id="ARBA00001946"/>
    </source>
</evidence>
<evidence type="ECO:0000256" key="8">
    <source>
        <dbReference type="ARBA" id="ARBA00011738"/>
    </source>
</evidence>
<dbReference type="Proteomes" id="UP000224056">
    <property type="component" value="Chromosome"/>
</dbReference>
<evidence type="ECO:0000313" key="18">
    <source>
        <dbReference type="Proteomes" id="UP000224056"/>
    </source>
</evidence>
<evidence type="ECO:0000256" key="9">
    <source>
        <dbReference type="ARBA" id="ARBA00013152"/>
    </source>
</evidence>
<evidence type="ECO:0000313" key="17">
    <source>
        <dbReference type="EMBL" id="ATO40765.1"/>
    </source>
</evidence>
<comment type="cofactor">
    <cofactor evidence="2">
        <name>Mn(2+)</name>
        <dbReference type="ChEBI" id="CHEBI:29035"/>
    </cofactor>
</comment>
<evidence type="ECO:0000256" key="2">
    <source>
        <dbReference type="ARBA" id="ARBA00001936"/>
    </source>
</evidence>
<dbReference type="GO" id="GO:0000287">
    <property type="term" value="F:magnesium ion binding"/>
    <property type="evidence" value="ECO:0007669"/>
    <property type="project" value="UniProtKB-ARBA"/>
</dbReference>
<dbReference type="Pfam" id="PF00456">
    <property type="entry name" value="Transketolase_N"/>
    <property type="match status" value="1"/>
</dbReference>
<dbReference type="InterPro" id="IPR009014">
    <property type="entry name" value="Transketo_C/PFOR_II"/>
</dbReference>
<dbReference type="FunFam" id="3.40.50.920:FF:000003">
    <property type="entry name" value="Transketolase"/>
    <property type="match status" value="1"/>
</dbReference>
<dbReference type="InterPro" id="IPR055152">
    <property type="entry name" value="Transketolase-like_C_2"/>
</dbReference>
<feature type="domain" description="Transketolase-like pyrimidine-binding" evidence="16">
    <location>
        <begin position="372"/>
        <end position="554"/>
    </location>
</feature>
<dbReference type="GO" id="GO:0004802">
    <property type="term" value="F:transketolase activity"/>
    <property type="evidence" value="ECO:0007669"/>
    <property type="project" value="UniProtKB-EC"/>
</dbReference>
<dbReference type="Pfam" id="PF22613">
    <property type="entry name" value="Transketolase_C_1"/>
    <property type="match status" value="1"/>
</dbReference>
<dbReference type="CDD" id="cd07033">
    <property type="entry name" value="TPP_PYR_DXS_TK_like"/>
    <property type="match status" value="1"/>
</dbReference>
<evidence type="ECO:0000256" key="7">
    <source>
        <dbReference type="ARBA" id="ARBA00007131"/>
    </source>
</evidence>
<comment type="cofactor">
    <cofactor evidence="3">
        <name>Co(2+)</name>
        <dbReference type="ChEBI" id="CHEBI:48828"/>
    </cofactor>
</comment>
<evidence type="ECO:0000256" key="14">
    <source>
        <dbReference type="ARBA" id="ARBA00023052"/>
    </source>
</evidence>
<dbReference type="PANTHER" id="PTHR43522:SF2">
    <property type="entry name" value="TRANSKETOLASE 1-RELATED"/>
    <property type="match status" value="1"/>
</dbReference>
<keyword evidence="13" id="KW-0460">Magnesium</keyword>
<protein>
    <recommendedName>
        <fullName evidence="9">transketolase</fullName>
        <ecNumber evidence="9">2.2.1.1</ecNumber>
    </recommendedName>
</protein>
<evidence type="ECO:0000256" key="12">
    <source>
        <dbReference type="ARBA" id="ARBA00022837"/>
    </source>
</evidence>
<dbReference type="InterPro" id="IPR029061">
    <property type="entry name" value="THDP-binding"/>
</dbReference>
<dbReference type="GO" id="GO:0006098">
    <property type="term" value="P:pentose-phosphate shunt"/>
    <property type="evidence" value="ECO:0007669"/>
    <property type="project" value="TreeGrafter"/>
</dbReference>
<evidence type="ECO:0000259" key="16">
    <source>
        <dbReference type="SMART" id="SM00861"/>
    </source>
</evidence>
<dbReference type="InterPro" id="IPR020826">
    <property type="entry name" value="Transketolase_BS"/>
</dbReference>
<evidence type="ECO:0000256" key="5">
    <source>
        <dbReference type="ARBA" id="ARBA00001964"/>
    </source>
</evidence>
<dbReference type="RefSeq" id="WP_015021212.1">
    <property type="nucleotide sequence ID" value="NZ_CP017696.1"/>
</dbReference>
<dbReference type="Pfam" id="PF02779">
    <property type="entry name" value="Transket_pyr"/>
    <property type="match status" value="1"/>
</dbReference>
<comment type="similarity">
    <text evidence="7">Belongs to the transketolase family.</text>
</comment>
<organism evidence="17 18">
    <name type="scientific">Bifidobacterium asteroides DSM 20089</name>
    <dbReference type="NCBI Taxonomy" id="1437594"/>
    <lineage>
        <taxon>Bacteria</taxon>
        <taxon>Bacillati</taxon>
        <taxon>Actinomycetota</taxon>
        <taxon>Actinomycetes</taxon>
        <taxon>Bifidobacteriales</taxon>
        <taxon>Bifidobacteriaceae</taxon>
        <taxon>Bifidobacterium</taxon>
    </lineage>
</organism>
<dbReference type="SMART" id="SM00861">
    <property type="entry name" value="Transket_pyr"/>
    <property type="match status" value="1"/>
</dbReference>
<dbReference type="Gene3D" id="3.40.50.970">
    <property type="match status" value="2"/>
</dbReference>
<dbReference type="FunFam" id="3.40.50.970:FF:000045">
    <property type="entry name" value="Transketolase"/>
    <property type="match status" value="1"/>
</dbReference>
<comment type="cofactor">
    <cofactor evidence="4">
        <name>Mg(2+)</name>
        <dbReference type="ChEBI" id="CHEBI:18420"/>
    </cofactor>
</comment>
<dbReference type="Gene3D" id="3.40.50.920">
    <property type="match status" value="1"/>
</dbReference>
<dbReference type="GeneID" id="93049790"/>
<comment type="function">
    <text evidence="6">Catalyzes the transfer of a two-carbon ketol group from a ketose donor to an aldose acceptor, via a covalent intermediate with the cofactor thiamine pyrophosphate.</text>
</comment>
<evidence type="ECO:0000256" key="13">
    <source>
        <dbReference type="ARBA" id="ARBA00022842"/>
    </source>
</evidence>
<dbReference type="InterPro" id="IPR033247">
    <property type="entry name" value="Transketolase_fam"/>
</dbReference>
<evidence type="ECO:0000256" key="10">
    <source>
        <dbReference type="ARBA" id="ARBA00022679"/>
    </source>
</evidence>
<dbReference type="InterPro" id="IPR005474">
    <property type="entry name" value="Transketolase_N"/>
</dbReference>
<dbReference type="EC" id="2.2.1.1" evidence="9"/>
<name>A0AAD0A9Q4_9BIFI</name>
<dbReference type="SUPFAM" id="SSF52922">
    <property type="entry name" value="TK C-terminal domain-like"/>
    <property type="match status" value="1"/>
</dbReference>
<comment type="catalytic activity">
    <reaction evidence="15">
        <text>D-sedoheptulose 7-phosphate + D-glyceraldehyde 3-phosphate = aldehydo-D-ribose 5-phosphate + D-xylulose 5-phosphate</text>
        <dbReference type="Rhea" id="RHEA:10508"/>
        <dbReference type="ChEBI" id="CHEBI:57483"/>
        <dbReference type="ChEBI" id="CHEBI:57737"/>
        <dbReference type="ChEBI" id="CHEBI:58273"/>
        <dbReference type="ChEBI" id="CHEBI:59776"/>
        <dbReference type="EC" id="2.2.1.1"/>
    </reaction>
</comment>
<dbReference type="CDD" id="cd02012">
    <property type="entry name" value="TPP_TK"/>
    <property type="match status" value="1"/>
</dbReference>
<keyword evidence="14" id="KW-0786">Thiamine pyrophosphate</keyword>
<dbReference type="EMBL" id="CP017696">
    <property type="protein sequence ID" value="ATO40765.1"/>
    <property type="molecule type" value="Genomic_DNA"/>
</dbReference>
<keyword evidence="11" id="KW-0479">Metal-binding</keyword>
<keyword evidence="12" id="KW-0106">Calcium</keyword>
<evidence type="ECO:0000256" key="6">
    <source>
        <dbReference type="ARBA" id="ARBA00002931"/>
    </source>
</evidence>
<sequence>MQKPWDDLDRRAINMAKVLTADAVERAGNGHPGSAISLAPIVYALYQRYLTHDPTDPHWPGRDRFILSGGHASLAQYTQLFLAGYGLTLDDLRNYRSGAHTRTPGHPELGVTPGLEMTTGPLGQGLASAVGFAYGQRYQRGLLDPDAPRGSSPFDHRIWAICGEGDLEEGVSAEACSLAGNQSLDNLTVIYDANHIQIEGDTSMVLGEDVCARMRAYGWYTDSIDFVQPDGSYKEDLSALSRALDQAGEITDRPKFIKVNTLIAWPTPGLTNDASTHGSPLGAKALADLKSLLGFDPNEDFPIDEEALAHARQAAQRGVRAHADWDRRYRQWRKDNPKRAALYDRIRRHEPPKELDSAIDELENELHVGDSVPARQASGRVLNAIAPIMPELWGGSADLGSACMTDLEGADSFAPAGRATRQFPKANPYGRQIHFGVREFAMGAITNGILLDSDTRPFGSTFFQFADYERPAVRLAALMDIPNIYIWTHDSIALGQDGPTHQPVEHLAAMRAIPRLAVVRPADEFETAEAYRHIFEKSDTHPTAIVLSRQPLPNLAATAARARQGVSRGAYILQEPENRLDMLIMASGSEVQLALEAANRLAIEGIGARVVSVPCMEWFEQQDQDYRSWVMPEEIRARVSVEAGLALSWHQYLGDAGKAVSVEDFGLQGDGESNLIDYGITADHVVDAAHASLLKVGRCGRRCYQRK</sequence>
<dbReference type="PROSITE" id="PS00802">
    <property type="entry name" value="TRANSKETOLASE_2"/>
    <property type="match status" value="1"/>
</dbReference>